<keyword evidence="3" id="KW-1185">Reference proteome</keyword>
<evidence type="ECO:0000313" key="3">
    <source>
        <dbReference type="Proteomes" id="UP000199287"/>
    </source>
</evidence>
<name>A0A1I3FL62_9FIRM</name>
<dbReference type="EMBL" id="FOQA01000006">
    <property type="protein sequence ID" value="SFI11651.1"/>
    <property type="molecule type" value="Genomic_DNA"/>
</dbReference>
<dbReference type="Pfam" id="PF00899">
    <property type="entry name" value="ThiF"/>
    <property type="match status" value="1"/>
</dbReference>
<dbReference type="SUPFAM" id="SSF69572">
    <property type="entry name" value="Activating enzymes of the ubiquitin-like proteins"/>
    <property type="match status" value="1"/>
</dbReference>
<dbReference type="GO" id="GO:0032446">
    <property type="term" value="P:protein modification by small protein conjugation"/>
    <property type="evidence" value="ECO:0007669"/>
    <property type="project" value="TreeGrafter"/>
</dbReference>
<dbReference type="GO" id="GO:0004792">
    <property type="term" value="F:thiosulfate-cyanide sulfurtransferase activity"/>
    <property type="evidence" value="ECO:0007669"/>
    <property type="project" value="TreeGrafter"/>
</dbReference>
<keyword evidence="2" id="KW-0548">Nucleotidyltransferase</keyword>
<protein>
    <submittedName>
        <fullName evidence="2">Adenylyltransferase and sulfurtransferase</fullName>
    </submittedName>
</protein>
<organism evidence="2 3">
    <name type="scientific">Tindallia magadiensis</name>
    <dbReference type="NCBI Taxonomy" id="69895"/>
    <lineage>
        <taxon>Bacteria</taxon>
        <taxon>Bacillati</taxon>
        <taxon>Bacillota</taxon>
        <taxon>Clostridia</taxon>
        <taxon>Peptostreptococcales</taxon>
        <taxon>Tindalliaceae</taxon>
        <taxon>Tindallia</taxon>
    </lineage>
</organism>
<dbReference type="PANTHER" id="PTHR10953">
    <property type="entry name" value="UBIQUITIN-ACTIVATING ENZYME E1"/>
    <property type="match status" value="1"/>
</dbReference>
<dbReference type="GO" id="GO:0016779">
    <property type="term" value="F:nucleotidyltransferase activity"/>
    <property type="evidence" value="ECO:0007669"/>
    <property type="project" value="UniProtKB-KW"/>
</dbReference>
<reference evidence="3" key="1">
    <citation type="submission" date="2016-10" db="EMBL/GenBank/DDBJ databases">
        <authorList>
            <person name="Varghese N."/>
            <person name="Submissions S."/>
        </authorList>
    </citation>
    <scope>NUCLEOTIDE SEQUENCE [LARGE SCALE GENOMIC DNA]</scope>
    <source>
        <strain evidence="3">Z-7934</strain>
    </source>
</reference>
<sequence>MNINLDELQEDRYARLRLIPWWDQEKLKNATVMVVGAGAIGNEILKNLALLGIGTIIIIDLDQIENSNLSRAVLFRESDENKSKAVVAAERIREINPEIKTIPIEGSIITEVGKGFFHHVDLVLAGLDNREARLSINQKCWKTNTPWIDGAIEVFQGFARVFIPPDSACYECTMNEADYRLLNFRKSCSLLTRKQMEEGKVPTTPTTASVIAGIQVQEAVKLLHPETDLQPLAGKGFVFNGLSHDSYVVTYPIKENCLSHESWEPIQALALKSEETTMKDLIFLARNKLKTKEVVIETDMEMAIKAVCYCGKEEPLFRPLTDVSFEEARCTNCGEEREIQMAHSFYGDEPYAQLTLRQIGFPPGEIFQGRSDEGLVYLEMTGDVDSILKR</sequence>
<dbReference type="STRING" id="69895.SAMN05192551_106212"/>
<evidence type="ECO:0000259" key="1">
    <source>
        <dbReference type="Pfam" id="PF00899"/>
    </source>
</evidence>
<keyword evidence="2" id="KW-0808">Transferase</keyword>
<accession>A0A1I3FL62</accession>
<dbReference type="AlphaFoldDB" id="A0A1I3FL62"/>
<dbReference type="OrthoDB" id="9804286at2"/>
<dbReference type="RefSeq" id="WP_093372643.1">
    <property type="nucleotide sequence ID" value="NZ_FOQA01000006.1"/>
</dbReference>
<dbReference type="Proteomes" id="UP000199287">
    <property type="component" value="Unassembled WGS sequence"/>
</dbReference>
<dbReference type="InterPro" id="IPR035985">
    <property type="entry name" value="Ubiquitin-activating_enz"/>
</dbReference>
<dbReference type="PANTHER" id="PTHR10953:SF102">
    <property type="entry name" value="ADENYLYLTRANSFERASE AND SULFURTRANSFERASE MOCS3"/>
    <property type="match status" value="1"/>
</dbReference>
<evidence type="ECO:0000313" key="2">
    <source>
        <dbReference type="EMBL" id="SFI11651.1"/>
    </source>
</evidence>
<dbReference type="InterPro" id="IPR000594">
    <property type="entry name" value="ThiF_NAD_FAD-bd"/>
</dbReference>
<gene>
    <name evidence="2" type="ORF">SAMN05192551_106212</name>
</gene>
<dbReference type="GO" id="GO:0005737">
    <property type="term" value="C:cytoplasm"/>
    <property type="evidence" value="ECO:0007669"/>
    <property type="project" value="TreeGrafter"/>
</dbReference>
<proteinExistence type="predicted"/>
<feature type="domain" description="THIF-type NAD/FAD binding fold" evidence="1">
    <location>
        <begin position="14"/>
        <end position="245"/>
    </location>
</feature>
<dbReference type="Gene3D" id="3.40.50.720">
    <property type="entry name" value="NAD(P)-binding Rossmann-like Domain"/>
    <property type="match status" value="1"/>
</dbReference>
<dbReference type="GO" id="GO:0008641">
    <property type="term" value="F:ubiquitin-like modifier activating enzyme activity"/>
    <property type="evidence" value="ECO:0007669"/>
    <property type="project" value="InterPro"/>
</dbReference>
<dbReference type="InterPro" id="IPR045886">
    <property type="entry name" value="ThiF/MoeB/HesA"/>
</dbReference>